<reference evidence="2" key="1">
    <citation type="submission" date="2022-01" db="UniProtKB">
        <authorList>
            <consortium name="EnsemblMetazoa"/>
        </authorList>
    </citation>
    <scope>IDENTIFICATION</scope>
</reference>
<dbReference type="Pfam" id="PF16984">
    <property type="entry name" value="Grp7_allergen"/>
    <property type="match status" value="1"/>
</dbReference>
<accession>A0A8I6SIE0</accession>
<proteinExistence type="predicted"/>
<evidence type="ECO:0000256" key="1">
    <source>
        <dbReference type="SAM" id="SignalP"/>
    </source>
</evidence>
<dbReference type="InterPro" id="IPR038602">
    <property type="entry name" value="Mite_allergen_7_sf"/>
</dbReference>
<dbReference type="GeneID" id="112127029"/>
<organism evidence="2 3">
    <name type="scientific">Cimex lectularius</name>
    <name type="common">Bed bug</name>
    <name type="synonym">Acanthia lectularia</name>
    <dbReference type="NCBI Taxonomy" id="79782"/>
    <lineage>
        <taxon>Eukaryota</taxon>
        <taxon>Metazoa</taxon>
        <taxon>Ecdysozoa</taxon>
        <taxon>Arthropoda</taxon>
        <taxon>Hexapoda</taxon>
        <taxon>Insecta</taxon>
        <taxon>Pterygota</taxon>
        <taxon>Neoptera</taxon>
        <taxon>Paraneoptera</taxon>
        <taxon>Hemiptera</taxon>
        <taxon>Heteroptera</taxon>
        <taxon>Panheteroptera</taxon>
        <taxon>Cimicomorpha</taxon>
        <taxon>Cimicidae</taxon>
        <taxon>Cimex</taxon>
    </lineage>
</organism>
<evidence type="ECO:0008006" key="4">
    <source>
        <dbReference type="Google" id="ProtNLM"/>
    </source>
</evidence>
<protein>
    <recommendedName>
        <fullName evidence="4">Salivary secreted protein</fullName>
    </recommendedName>
</protein>
<keyword evidence="1" id="KW-0732">Signal</keyword>
<dbReference type="Gene3D" id="3.15.10.50">
    <property type="match status" value="1"/>
</dbReference>
<dbReference type="InterPro" id="IPR020234">
    <property type="entry name" value="Mite_allergen_group-7"/>
</dbReference>
<dbReference type="RefSeq" id="XP_024083064.1">
    <property type="nucleotide sequence ID" value="XM_024227296.1"/>
</dbReference>
<dbReference type="KEGG" id="clec:112127029"/>
<evidence type="ECO:0000313" key="2">
    <source>
        <dbReference type="EnsemblMetazoa" id="XP_024083064.1"/>
    </source>
</evidence>
<sequence>MFKFGFVLCAVLCAVLTLSQGLYLAEKKVPEKNVDGMVNKLIQETTRGLQPKISLPKMNEDFKLRVMIINFRGTLEAEGGWLKNMTTLTRTGPVELKKDKETVSVSFPVRLNELKFGFDEIKISVLSTGASCSIDVSVGENSFNVRFTVKKDKSGCTTTLDKTDVTSFKNFKTKATVRGRKVTPYVYNVGVNLMENQFYGKIGKSLSDYLKHHFDEVLKKNVMCQLLNM</sequence>
<dbReference type="Proteomes" id="UP000494040">
    <property type="component" value="Unassembled WGS sequence"/>
</dbReference>
<name>A0A8I6SIE0_CIMLE</name>
<feature type="signal peptide" evidence="1">
    <location>
        <begin position="1"/>
        <end position="21"/>
    </location>
</feature>
<evidence type="ECO:0000313" key="3">
    <source>
        <dbReference type="Proteomes" id="UP000494040"/>
    </source>
</evidence>
<dbReference type="AlphaFoldDB" id="A0A8I6SIE0"/>
<dbReference type="OrthoDB" id="6613265at2759"/>
<keyword evidence="3" id="KW-1185">Reference proteome</keyword>
<feature type="chain" id="PRO_5035298112" description="Salivary secreted protein" evidence="1">
    <location>
        <begin position="22"/>
        <end position="229"/>
    </location>
</feature>
<dbReference type="EnsemblMetazoa" id="XM_024227296.1">
    <property type="protein sequence ID" value="XP_024083064.1"/>
    <property type="gene ID" value="LOC112127029"/>
</dbReference>